<accession>A0A3B9IKV0</accession>
<dbReference type="Proteomes" id="UP000257706">
    <property type="component" value="Unassembled WGS sequence"/>
</dbReference>
<dbReference type="EMBL" id="DMAI01000217">
    <property type="protein sequence ID" value="HAE48492.1"/>
    <property type="molecule type" value="Genomic_DNA"/>
</dbReference>
<keyword evidence="3" id="KW-0029">Amino-acid transport</keyword>
<evidence type="ECO:0000256" key="4">
    <source>
        <dbReference type="SAM" id="SignalP"/>
    </source>
</evidence>
<comment type="similarity">
    <text evidence="1">Belongs to the leucine-binding protein family.</text>
</comment>
<organism evidence="6 7">
    <name type="scientific">Tistrella mobilis</name>
    <dbReference type="NCBI Taxonomy" id="171437"/>
    <lineage>
        <taxon>Bacteria</taxon>
        <taxon>Pseudomonadati</taxon>
        <taxon>Pseudomonadota</taxon>
        <taxon>Alphaproteobacteria</taxon>
        <taxon>Geminicoccales</taxon>
        <taxon>Geminicoccaceae</taxon>
        <taxon>Tistrella</taxon>
    </lineage>
</organism>
<dbReference type="Gene3D" id="3.40.50.2300">
    <property type="match status" value="2"/>
</dbReference>
<dbReference type="SUPFAM" id="SSF53822">
    <property type="entry name" value="Periplasmic binding protein-like I"/>
    <property type="match status" value="1"/>
</dbReference>
<dbReference type="OrthoDB" id="7374472at2"/>
<dbReference type="PANTHER" id="PTHR30483:SF6">
    <property type="entry name" value="PERIPLASMIC BINDING PROTEIN OF ABC TRANSPORTER FOR NATURAL AMINO ACIDS"/>
    <property type="match status" value="1"/>
</dbReference>
<evidence type="ECO:0000313" key="7">
    <source>
        <dbReference type="Proteomes" id="UP000257706"/>
    </source>
</evidence>
<keyword evidence="3" id="KW-0813">Transport</keyword>
<keyword evidence="2 4" id="KW-0732">Signal</keyword>
<feature type="signal peptide" evidence="4">
    <location>
        <begin position="1"/>
        <end position="32"/>
    </location>
</feature>
<proteinExistence type="inferred from homology"/>
<dbReference type="InterPro" id="IPR028081">
    <property type="entry name" value="Leu-bd"/>
</dbReference>
<dbReference type="RefSeq" id="WP_156502963.1">
    <property type="nucleotide sequence ID" value="NZ_CP121027.1"/>
</dbReference>
<feature type="domain" description="Leucine-binding protein" evidence="5">
    <location>
        <begin position="37"/>
        <end position="354"/>
    </location>
</feature>
<evidence type="ECO:0000256" key="1">
    <source>
        <dbReference type="ARBA" id="ARBA00010062"/>
    </source>
</evidence>
<dbReference type="AlphaFoldDB" id="A0A3B9IKV0"/>
<evidence type="ECO:0000313" key="6">
    <source>
        <dbReference type="EMBL" id="HAE48492.1"/>
    </source>
</evidence>
<dbReference type="InterPro" id="IPR028082">
    <property type="entry name" value="Peripla_BP_I"/>
</dbReference>
<evidence type="ECO:0000259" key="5">
    <source>
        <dbReference type="Pfam" id="PF13458"/>
    </source>
</evidence>
<dbReference type="PANTHER" id="PTHR30483">
    <property type="entry name" value="LEUCINE-SPECIFIC-BINDING PROTEIN"/>
    <property type="match status" value="1"/>
</dbReference>
<dbReference type="GeneID" id="97240144"/>
<gene>
    <name evidence="6" type="ORF">DCK97_13825</name>
</gene>
<dbReference type="CDD" id="cd06346">
    <property type="entry name" value="PBP1_ABC_ligand_binding-like"/>
    <property type="match status" value="1"/>
</dbReference>
<feature type="chain" id="PRO_5017754931" evidence="4">
    <location>
        <begin position="33"/>
        <end position="412"/>
    </location>
</feature>
<dbReference type="Pfam" id="PF13458">
    <property type="entry name" value="Peripla_BP_6"/>
    <property type="match status" value="1"/>
</dbReference>
<evidence type="ECO:0000256" key="2">
    <source>
        <dbReference type="ARBA" id="ARBA00022729"/>
    </source>
</evidence>
<name>A0A3B9IKV0_9PROT</name>
<dbReference type="InterPro" id="IPR051010">
    <property type="entry name" value="BCAA_transport"/>
</dbReference>
<comment type="caution">
    <text evidence="6">The sequence shown here is derived from an EMBL/GenBank/DDBJ whole genome shotgun (WGS) entry which is preliminary data.</text>
</comment>
<dbReference type="GO" id="GO:0006865">
    <property type="term" value="P:amino acid transport"/>
    <property type="evidence" value="ECO:0007669"/>
    <property type="project" value="UniProtKB-KW"/>
</dbReference>
<sequence>MAGRIEARMRRAVTAGVSLAVMSLALGGAAQAETAPFRIGALNPVTGAGSPYGPGMQKAIILAADEVNAAGGACGRKLEVSAEDTQTSPEAAVLAVKKLIEVNKVDAVMGTWSSGITLAVMPITTQAGLPLLNTSGAPAISTEDKADLVWRFQATNDRFGQAFAKIATERGFKRPATMAYNNASGIGNTEGFTKAWTAAGGEVVSSVVYEPKRPSYRSELQQILAANPDVIVMGSYLQDTTVILREWYQSGQSPDVKWIIPGWAANQQLIDALGPDVLANVIAVDSISNESAPSYAHFEAAYKKAMGAEAPANVYAAMTYDMVIAWGLAMQQACPDTTIAAVNGSIRAIDAADGAPVYTFAEGKAAIEAGRKVNYEGASSRLSFDQYGDVTPDFSLSEIDGGAFVRKGVVSF</sequence>
<evidence type="ECO:0000256" key="3">
    <source>
        <dbReference type="ARBA" id="ARBA00022970"/>
    </source>
</evidence>
<protein>
    <submittedName>
        <fullName evidence="6">Amino acid ABC transporter substrate-binding protein</fullName>
    </submittedName>
</protein>
<reference evidence="6 7" key="1">
    <citation type="journal article" date="2018" name="Nat. Biotechnol.">
        <title>A standardized bacterial taxonomy based on genome phylogeny substantially revises the tree of life.</title>
        <authorList>
            <person name="Parks D.H."/>
            <person name="Chuvochina M."/>
            <person name="Waite D.W."/>
            <person name="Rinke C."/>
            <person name="Skarshewski A."/>
            <person name="Chaumeil P.A."/>
            <person name="Hugenholtz P."/>
        </authorList>
    </citation>
    <scope>NUCLEOTIDE SEQUENCE [LARGE SCALE GENOMIC DNA]</scope>
    <source>
        <strain evidence="6">UBA8739</strain>
    </source>
</reference>